<gene>
    <name evidence="2" type="ORF">NDI56_08195</name>
</gene>
<feature type="region of interest" description="Disordered" evidence="1">
    <location>
        <begin position="21"/>
        <end position="43"/>
    </location>
</feature>
<feature type="region of interest" description="Disordered" evidence="1">
    <location>
        <begin position="178"/>
        <end position="210"/>
    </location>
</feature>
<comment type="caution">
    <text evidence="2">The sequence shown here is derived from an EMBL/GenBank/DDBJ whole genome shotgun (WGS) entry which is preliminary data.</text>
</comment>
<keyword evidence="3" id="KW-1185">Reference proteome</keyword>
<organism evidence="2 3">
    <name type="scientific">Haloarcula saliterrae</name>
    <dbReference type="NCBI Taxonomy" id="2950534"/>
    <lineage>
        <taxon>Archaea</taxon>
        <taxon>Methanobacteriati</taxon>
        <taxon>Methanobacteriota</taxon>
        <taxon>Stenosarchaea group</taxon>
        <taxon>Halobacteria</taxon>
        <taxon>Halobacteriales</taxon>
        <taxon>Haloarculaceae</taxon>
        <taxon>Haloarcula</taxon>
    </lineage>
</organism>
<dbReference type="RefSeq" id="WP_310918979.1">
    <property type="nucleotide sequence ID" value="NZ_JAMQON010000002.1"/>
</dbReference>
<evidence type="ECO:0008006" key="4">
    <source>
        <dbReference type="Google" id="ProtNLM"/>
    </source>
</evidence>
<sequence>MTDEEFTGRARTLAEIAPNDSVTVPTLAGEGGRFTDGPPLSEPPVSYLEPAESPAFVLANTKRGIGLGSKRNTVTPGTDRETLVLVTGRRTLCLVGGETDDEVIEIPHESIATASYRTGFRAHRLALQTPRNSYHCWVNPKTDEDLLAAATTFIEERKPETPESIDGDDDASRIMYRGQPVKRDTESAETVPSGEKQTVMYRGRPVDDGE</sequence>
<reference evidence="2 3" key="1">
    <citation type="submission" date="2022-06" db="EMBL/GenBank/DDBJ databases">
        <title>Haloarcula sp. a new haloarchaeum isolate from saline soil.</title>
        <authorList>
            <person name="Strakova D."/>
            <person name="Galisteo C."/>
            <person name="Sanchez-Porro C."/>
            <person name="Ventosa A."/>
        </authorList>
    </citation>
    <scope>NUCLEOTIDE SEQUENCE [LARGE SCALE GENOMIC DNA]</scope>
    <source>
        <strain evidence="2 3">S1CR25-12</strain>
    </source>
</reference>
<accession>A0ABU2FAU1</accession>
<name>A0ABU2FAU1_9EURY</name>
<proteinExistence type="predicted"/>
<evidence type="ECO:0000313" key="3">
    <source>
        <dbReference type="Proteomes" id="UP001259659"/>
    </source>
</evidence>
<protein>
    <recommendedName>
        <fullName evidence="4">YokE-like PH domain-containing protein</fullName>
    </recommendedName>
</protein>
<evidence type="ECO:0000313" key="2">
    <source>
        <dbReference type="EMBL" id="MDS0259369.1"/>
    </source>
</evidence>
<dbReference type="EMBL" id="JAMQON010000002">
    <property type="protein sequence ID" value="MDS0259369.1"/>
    <property type="molecule type" value="Genomic_DNA"/>
</dbReference>
<dbReference type="Proteomes" id="UP001259659">
    <property type="component" value="Unassembled WGS sequence"/>
</dbReference>
<evidence type="ECO:0000256" key="1">
    <source>
        <dbReference type="SAM" id="MobiDB-lite"/>
    </source>
</evidence>